<dbReference type="InterPro" id="IPR015421">
    <property type="entry name" value="PyrdxlP-dep_Trfase_major"/>
</dbReference>
<comment type="function">
    <text evidence="8">Catalyzes the removal of elemental sulfur and selenium atoms from L-cysteine, L-cystine, L-selenocysteine, and L-selenocystine to produce L-alanine.</text>
</comment>
<comment type="catalytic activity">
    <reaction evidence="6 8">
        <text>(sulfur carrier)-H + L-cysteine = (sulfur carrier)-SH + L-alanine</text>
        <dbReference type="Rhea" id="RHEA:43892"/>
        <dbReference type="Rhea" id="RHEA-COMP:14737"/>
        <dbReference type="Rhea" id="RHEA-COMP:14739"/>
        <dbReference type="ChEBI" id="CHEBI:29917"/>
        <dbReference type="ChEBI" id="CHEBI:35235"/>
        <dbReference type="ChEBI" id="CHEBI:57972"/>
        <dbReference type="ChEBI" id="CHEBI:64428"/>
        <dbReference type="EC" id="2.8.1.7"/>
    </reaction>
</comment>
<evidence type="ECO:0000256" key="4">
    <source>
        <dbReference type="ARBA" id="ARBA00022679"/>
    </source>
</evidence>
<dbReference type="RefSeq" id="WP_106632586.1">
    <property type="nucleotide sequence ID" value="NZ_PXXO01000011.1"/>
</dbReference>
<evidence type="ECO:0000259" key="9">
    <source>
        <dbReference type="Pfam" id="PF00266"/>
    </source>
</evidence>
<keyword evidence="5 8" id="KW-0663">Pyridoxal phosphate</keyword>
<proteinExistence type="inferred from homology"/>
<dbReference type="PROSITE" id="PS00595">
    <property type="entry name" value="AA_TRANSFER_CLASS_5"/>
    <property type="match status" value="1"/>
</dbReference>
<evidence type="ECO:0000256" key="2">
    <source>
        <dbReference type="ARBA" id="ARBA00010447"/>
    </source>
</evidence>
<dbReference type="GO" id="GO:0031071">
    <property type="term" value="F:cysteine desulfurase activity"/>
    <property type="evidence" value="ECO:0007669"/>
    <property type="project" value="UniProtKB-UniRule"/>
</dbReference>
<dbReference type="InterPro" id="IPR015424">
    <property type="entry name" value="PyrdxlP-dep_Trfase"/>
</dbReference>
<dbReference type="AlphaFoldDB" id="A0A2P7MTM0"/>
<dbReference type="CDD" id="cd06453">
    <property type="entry name" value="SufS_like"/>
    <property type="match status" value="1"/>
</dbReference>
<evidence type="ECO:0000256" key="6">
    <source>
        <dbReference type="ARBA" id="ARBA00050776"/>
    </source>
</evidence>
<dbReference type="PANTHER" id="PTHR43586">
    <property type="entry name" value="CYSTEINE DESULFURASE"/>
    <property type="match status" value="1"/>
</dbReference>
<accession>A0A2P7MTM0</accession>
<dbReference type="InterPro" id="IPR016454">
    <property type="entry name" value="Cysteine_dSase"/>
</dbReference>
<comment type="cofactor">
    <cofactor evidence="1 7">
        <name>pyridoxal 5'-phosphate</name>
        <dbReference type="ChEBI" id="CHEBI:597326"/>
    </cofactor>
</comment>
<dbReference type="EMBL" id="PXXO01000011">
    <property type="protein sequence ID" value="PSJ04552.1"/>
    <property type="molecule type" value="Genomic_DNA"/>
</dbReference>
<evidence type="ECO:0000313" key="10">
    <source>
        <dbReference type="EMBL" id="PSJ04552.1"/>
    </source>
</evidence>
<dbReference type="SUPFAM" id="SSF53383">
    <property type="entry name" value="PLP-dependent transferases"/>
    <property type="match status" value="1"/>
</dbReference>
<dbReference type="InterPro" id="IPR010970">
    <property type="entry name" value="Cys_dSase_SufS"/>
</dbReference>
<sequence length="436" mass="46628">MTTTTSTAAVTTTASPTSLEVVAPDLAALTRPDFPLLAQTACLGQPLIYLDYAATSQKPRQVLAALQHYYDHDNANVHRGAHQLSARATEGFEAARSKTATFIGAANAREIVFTRNASEAINLVARSWGEANLGPGDEVLLTVMEHHSNLVPWQLLAARTGCVLRHAGLTESGELDLEDLRGQISERTKLVSLVQVSNTLGCLNPIEQVVALAHAAGALVLVDACQSLPHLVVNVAQLGCDFLVGSSHKLCGPTGMGFLWAREALLEAMPPFLGGGEMIQDVYLDHSSWAELPHKFEAGTPAIGEAIGMGAALDYLSAIGLERIHAWEQLLTRQLFARLQAIEGVRILGPTPEQQPDRGALAAFTVDGLHANDIAALLDSAGICIRSGHHCTQPLHRLYGLPGSARASLGFTTTPEEIDRFAEELEGTITFLREHS</sequence>
<dbReference type="EC" id="2.8.1.7" evidence="3 8"/>
<gene>
    <name evidence="10" type="ORF">C7K55_10015</name>
</gene>
<evidence type="ECO:0000313" key="11">
    <source>
        <dbReference type="Proteomes" id="UP000243002"/>
    </source>
</evidence>
<evidence type="ECO:0000256" key="7">
    <source>
        <dbReference type="RuleBase" id="RU004504"/>
    </source>
</evidence>
<dbReference type="Proteomes" id="UP000243002">
    <property type="component" value="Unassembled WGS sequence"/>
</dbReference>
<dbReference type="Gene3D" id="3.90.1150.10">
    <property type="entry name" value="Aspartate Aminotransferase, domain 1"/>
    <property type="match status" value="1"/>
</dbReference>
<comment type="caution">
    <text evidence="10">The sequence shown here is derived from an EMBL/GenBank/DDBJ whole genome shotgun (WGS) entry which is preliminary data.</text>
</comment>
<organism evidence="10 11">
    <name type="scientific">Cyanobium usitatum str. Tous</name>
    <dbReference type="NCBI Taxonomy" id="2116684"/>
    <lineage>
        <taxon>Bacteria</taxon>
        <taxon>Bacillati</taxon>
        <taxon>Cyanobacteriota</taxon>
        <taxon>Cyanophyceae</taxon>
        <taxon>Synechococcales</taxon>
        <taxon>Prochlorococcaceae</taxon>
        <taxon>Cyanobium</taxon>
    </lineage>
</organism>
<dbReference type="InterPro" id="IPR000192">
    <property type="entry name" value="Aminotrans_V_dom"/>
</dbReference>
<dbReference type="Pfam" id="PF00266">
    <property type="entry name" value="Aminotran_5"/>
    <property type="match status" value="1"/>
</dbReference>
<dbReference type="OrthoDB" id="9804366at2"/>
<evidence type="ECO:0000256" key="8">
    <source>
        <dbReference type="RuleBase" id="RU004506"/>
    </source>
</evidence>
<dbReference type="GO" id="GO:0006534">
    <property type="term" value="P:cysteine metabolic process"/>
    <property type="evidence" value="ECO:0007669"/>
    <property type="project" value="UniProtKB-UniRule"/>
</dbReference>
<evidence type="ECO:0000256" key="1">
    <source>
        <dbReference type="ARBA" id="ARBA00001933"/>
    </source>
</evidence>
<dbReference type="GO" id="GO:0030170">
    <property type="term" value="F:pyridoxal phosphate binding"/>
    <property type="evidence" value="ECO:0007669"/>
    <property type="project" value="UniProtKB-UniRule"/>
</dbReference>
<dbReference type="InterPro" id="IPR015422">
    <property type="entry name" value="PyrdxlP-dep_Trfase_small"/>
</dbReference>
<keyword evidence="4 8" id="KW-0808">Transferase</keyword>
<name>A0A2P7MTM0_9CYAN</name>
<dbReference type="InterPro" id="IPR020578">
    <property type="entry name" value="Aminotrans_V_PyrdxlP_BS"/>
</dbReference>
<feature type="domain" description="Aminotransferase class V" evidence="9">
    <location>
        <begin position="48"/>
        <end position="421"/>
    </location>
</feature>
<dbReference type="PANTHER" id="PTHR43586:SF8">
    <property type="entry name" value="CYSTEINE DESULFURASE 1, CHLOROPLASTIC"/>
    <property type="match status" value="1"/>
</dbReference>
<dbReference type="Gene3D" id="3.40.640.10">
    <property type="entry name" value="Type I PLP-dependent aspartate aminotransferase-like (Major domain)"/>
    <property type="match status" value="1"/>
</dbReference>
<reference evidence="10 11" key="1">
    <citation type="journal article" date="2018" name="Environ. Microbiol.">
        <title>Ecological and genomic features of two widespread freshwater picocyanobacteria.</title>
        <authorList>
            <person name="Cabello-Yeves P.J."/>
            <person name="Picazo A."/>
            <person name="Camacho A."/>
            <person name="Callieri C."/>
            <person name="Rosselli R."/>
            <person name="Roda-Garcia J.J."/>
            <person name="Coutinho F.H."/>
            <person name="Rodriguez-Valera F."/>
        </authorList>
    </citation>
    <scope>NUCLEOTIDE SEQUENCE [LARGE SCALE GENOMIC DNA]</scope>
    <source>
        <strain evidence="10 11">Tous</strain>
    </source>
</reference>
<dbReference type="NCBIfam" id="TIGR01979">
    <property type="entry name" value="sufS"/>
    <property type="match status" value="1"/>
</dbReference>
<evidence type="ECO:0000256" key="5">
    <source>
        <dbReference type="ARBA" id="ARBA00022898"/>
    </source>
</evidence>
<dbReference type="PIRSF" id="PIRSF005572">
    <property type="entry name" value="NifS"/>
    <property type="match status" value="1"/>
</dbReference>
<evidence type="ECO:0000256" key="3">
    <source>
        <dbReference type="ARBA" id="ARBA00012239"/>
    </source>
</evidence>
<protein>
    <recommendedName>
        <fullName evidence="3 8">Cysteine desulfurase</fullName>
        <ecNumber evidence="3 8">2.8.1.7</ecNumber>
    </recommendedName>
</protein>
<comment type="similarity">
    <text evidence="2 8">Belongs to the class-V pyridoxal-phosphate-dependent aminotransferase family. Csd subfamily.</text>
</comment>
<keyword evidence="11" id="KW-1185">Reference proteome</keyword>